<reference evidence="2 3" key="1">
    <citation type="submission" date="2018-11" db="EMBL/GenBank/DDBJ databases">
        <authorList>
            <consortium name="Pathogen Informatics"/>
        </authorList>
    </citation>
    <scope>NUCLEOTIDE SEQUENCE [LARGE SCALE GENOMIC DNA]</scope>
    <source>
        <strain evidence="2 3">Zambia</strain>
    </source>
</reference>
<evidence type="ECO:0000256" key="1">
    <source>
        <dbReference type="SAM" id="MobiDB-lite"/>
    </source>
</evidence>
<gene>
    <name evidence="2" type="ORF">SMRZ_LOCUS23095</name>
</gene>
<name>A0A183N470_9TREM</name>
<accession>A0A183N470</accession>
<feature type="compositionally biased region" description="Basic and acidic residues" evidence="1">
    <location>
        <begin position="115"/>
        <end position="130"/>
    </location>
</feature>
<dbReference type="Proteomes" id="UP000277204">
    <property type="component" value="Unassembled WGS sequence"/>
</dbReference>
<sequence>MEENWKGILETLTSTCQDVLGLNKHHHKEWNSIKTLDKIEERKNKKTAISNSRTRAEKLQAQTEYTEVDKQVKKSIIVDKQKYVEELATMAEKAATEGSMKRLYDSKKKLAGRYSKPDRPVKDKEGRPIA</sequence>
<organism evidence="2 3">
    <name type="scientific">Schistosoma margrebowiei</name>
    <dbReference type="NCBI Taxonomy" id="48269"/>
    <lineage>
        <taxon>Eukaryota</taxon>
        <taxon>Metazoa</taxon>
        <taxon>Spiralia</taxon>
        <taxon>Lophotrochozoa</taxon>
        <taxon>Platyhelminthes</taxon>
        <taxon>Trematoda</taxon>
        <taxon>Digenea</taxon>
        <taxon>Strigeidida</taxon>
        <taxon>Schistosomatoidea</taxon>
        <taxon>Schistosomatidae</taxon>
        <taxon>Schistosoma</taxon>
    </lineage>
</organism>
<proteinExistence type="predicted"/>
<dbReference type="EMBL" id="UZAI01019509">
    <property type="protein sequence ID" value="VDP45824.1"/>
    <property type="molecule type" value="Genomic_DNA"/>
</dbReference>
<protein>
    <submittedName>
        <fullName evidence="2">Uncharacterized protein</fullName>
    </submittedName>
</protein>
<feature type="region of interest" description="Disordered" evidence="1">
    <location>
        <begin position="108"/>
        <end position="130"/>
    </location>
</feature>
<dbReference type="AlphaFoldDB" id="A0A183N470"/>
<keyword evidence="3" id="KW-1185">Reference proteome</keyword>
<evidence type="ECO:0000313" key="3">
    <source>
        <dbReference type="Proteomes" id="UP000277204"/>
    </source>
</evidence>
<evidence type="ECO:0000313" key="2">
    <source>
        <dbReference type="EMBL" id="VDP45824.1"/>
    </source>
</evidence>